<evidence type="ECO:0000256" key="1">
    <source>
        <dbReference type="SAM" id="MobiDB-lite"/>
    </source>
</evidence>
<sequence>MTRPSAAQPQTHDPSPAVRRRPAPPAPLSVDGVQDITRKVIRQLEGLGHDGTDDMAHEENEDSDLAEVESTIVSGNSTRRSSVSNGTGHPLNNGHASANGGGGVENSKKPTAAEKPVDYEIPRKLLHSSIGFLTFYLYAGEGDPRKVVVALWSALCIIYPADVLRFRSRRFARLYESLLGFLMRDEEKNRVNGVIWYILGVNFVLSCLPLDVATVSVLILSWADTAASTFGRMYGRRTPKLPPRILGLPLAPRKSTAGFVAASVTGAAIAMGFWGALAGTRHGGADAVWKWEGGVRGAGGGGVLGLLAIGVVAGLVSGVAEALDLGNLDDNLTLPIISGSCLFGFFKLWEYGAASLTSWFS</sequence>
<gene>
    <name evidence="3" type="ORF">D9611_009358</name>
</gene>
<evidence type="ECO:0008006" key="5">
    <source>
        <dbReference type="Google" id="ProtNLM"/>
    </source>
</evidence>
<evidence type="ECO:0000256" key="2">
    <source>
        <dbReference type="SAM" id="Phobius"/>
    </source>
</evidence>
<keyword evidence="2" id="KW-0812">Transmembrane</keyword>
<feature type="region of interest" description="Disordered" evidence="1">
    <location>
        <begin position="1"/>
        <end position="112"/>
    </location>
</feature>
<dbReference type="PANTHER" id="PTHR31303">
    <property type="entry name" value="CTP-DEPENDENT DIACYLGLYCEROL KINASE 1"/>
    <property type="match status" value="1"/>
</dbReference>
<dbReference type="EMBL" id="JAACJK010000167">
    <property type="protein sequence ID" value="KAF5323072.1"/>
    <property type="molecule type" value="Genomic_DNA"/>
</dbReference>
<protein>
    <recommendedName>
        <fullName evidence="5">Phosphatidate cytidylyltransferase</fullName>
    </recommendedName>
</protein>
<dbReference type="GO" id="GO:0006654">
    <property type="term" value="P:phosphatidic acid biosynthetic process"/>
    <property type="evidence" value="ECO:0007669"/>
    <property type="project" value="TreeGrafter"/>
</dbReference>
<name>A0A8H5BGT6_9AGAR</name>
<feature type="compositionally biased region" description="Polar residues" evidence="1">
    <location>
        <begin position="71"/>
        <end position="87"/>
    </location>
</feature>
<dbReference type="GO" id="GO:0005789">
    <property type="term" value="C:endoplasmic reticulum membrane"/>
    <property type="evidence" value="ECO:0007669"/>
    <property type="project" value="TreeGrafter"/>
</dbReference>
<dbReference type="Proteomes" id="UP000541558">
    <property type="component" value="Unassembled WGS sequence"/>
</dbReference>
<feature type="compositionally biased region" description="Basic and acidic residues" evidence="1">
    <location>
        <begin position="47"/>
        <end position="58"/>
    </location>
</feature>
<keyword evidence="2" id="KW-0472">Membrane</keyword>
<feature type="transmembrane region" description="Helical" evidence="2">
    <location>
        <begin position="256"/>
        <end position="277"/>
    </location>
</feature>
<comment type="caution">
    <text evidence="3">The sequence shown here is derived from an EMBL/GenBank/DDBJ whole genome shotgun (WGS) entry which is preliminary data.</text>
</comment>
<feature type="transmembrane region" description="Helical" evidence="2">
    <location>
        <begin position="194"/>
        <end position="223"/>
    </location>
</feature>
<dbReference type="GO" id="GO:0004143">
    <property type="term" value="F:ATP-dependent diacylglycerol kinase activity"/>
    <property type="evidence" value="ECO:0007669"/>
    <property type="project" value="InterPro"/>
</dbReference>
<proteinExistence type="predicted"/>
<feature type="compositionally biased region" description="Polar residues" evidence="1">
    <location>
        <begin position="1"/>
        <end position="13"/>
    </location>
</feature>
<accession>A0A8H5BGT6</accession>
<dbReference type="OrthoDB" id="5673at2759"/>
<keyword evidence="2" id="KW-1133">Transmembrane helix</keyword>
<feature type="transmembrane region" description="Helical" evidence="2">
    <location>
        <begin position="298"/>
        <end position="320"/>
    </location>
</feature>
<dbReference type="InterPro" id="IPR037997">
    <property type="entry name" value="Dgk1-like"/>
</dbReference>
<organism evidence="3 4">
    <name type="scientific">Ephemerocybe angulata</name>
    <dbReference type="NCBI Taxonomy" id="980116"/>
    <lineage>
        <taxon>Eukaryota</taxon>
        <taxon>Fungi</taxon>
        <taxon>Dikarya</taxon>
        <taxon>Basidiomycota</taxon>
        <taxon>Agaricomycotina</taxon>
        <taxon>Agaricomycetes</taxon>
        <taxon>Agaricomycetidae</taxon>
        <taxon>Agaricales</taxon>
        <taxon>Agaricineae</taxon>
        <taxon>Psathyrellaceae</taxon>
        <taxon>Ephemerocybe</taxon>
    </lineage>
</organism>
<evidence type="ECO:0000313" key="4">
    <source>
        <dbReference type="Proteomes" id="UP000541558"/>
    </source>
</evidence>
<dbReference type="PANTHER" id="PTHR31303:SF1">
    <property type="entry name" value="CTP-DEPENDENT DIACYLGLYCEROL KINASE 1"/>
    <property type="match status" value="1"/>
</dbReference>
<dbReference type="AlphaFoldDB" id="A0A8H5BGT6"/>
<keyword evidence="4" id="KW-1185">Reference proteome</keyword>
<evidence type="ECO:0000313" key="3">
    <source>
        <dbReference type="EMBL" id="KAF5323072.1"/>
    </source>
</evidence>
<reference evidence="3 4" key="1">
    <citation type="journal article" date="2020" name="ISME J.">
        <title>Uncovering the hidden diversity of litter-decomposition mechanisms in mushroom-forming fungi.</title>
        <authorList>
            <person name="Floudas D."/>
            <person name="Bentzer J."/>
            <person name="Ahren D."/>
            <person name="Johansson T."/>
            <person name="Persson P."/>
            <person name="Tunlid A."/>
        </authorList>
    </citation>
    <scope>NUCLEOTIDE SEQUENCE [LARGE SCALE GENOMIC DNA]</scope>
    <source>
        <strain evidence="3 4">CBS 175.51</strain>
    </source>
</reference>